<keyword evidence="11 15" id="KW-0547">Nucleotide-binding</keyword>
<dbReference type="PANTHER" id="PTHR43340:SF1">
    <property type="entry name" value="HYPOXANTHINE PHOSPHORIBOSYLTRANSFERASE"/>
    <property type="match status" value="1"/>
</dbReference>
<evidence type="ECO:0000256" key="11">
    <source>
        <dbReference type="ARBA" id="ARBA00022741"/>
    </source>
</evidence>
<dbReference type="EC" id="2.4.2.8" evidence="5 15"/>
<dbReference type="FunFam" id="3.40.50.2020:FF:000006">
    <property type="entry name" value="Hypoxanthine phosphoribosyltransferase"/>
    <property type="match status" value="1"/>
</dbReference>
<comment type="subcellular location">
    <subcellularLocation>
        <location evidence="2 15">Cytoplasm</location>
    </subcellularLocation>
</comment>
<feature type="domain" description="Phosphoribosyltransferase" evidence="16">
    <location>
        <begin position="16"/>
        <end position="159"/>
    </location>
</feature>
<dbReference type="GO" id="GO:0005829">
    <property type="term" value="C:cytosol"/>
    <property type="evidence" value="ECO:0007669"/>
    <property type="project" value="TreeGrafter"/>
</dbReference>
<dbReference type="InterPro" id="IPR050408">
    <property type="entry name" value="HGPRT"/>
</dbReference>
<dbReference type="CDD" id="cd06223">
    <property type="entry name" value="PRTases_typeI"/>
    <property type="match status" value="1"/>
</dbReference>
<dbReference type="InterPro" id="IPR029057">
    <property type="entry name" value="PRTase-like"/>
</dbReference>
<gene>
    <name evidence="17" type="primary">hpt</name>
    <name evidence="17" type="ORF">ENO47_01260</name>
</gene>
<keyword evidence="10 15" id="KW-0660">Purine salvage</keyword>
<evidence type="ECO:0000256" key="9">
    <source>
        <dbReference type="ARBA" id="ARBA00022723"/>
    </source>
</evidence>
<evidence type="ECO:0000256" key="6">
    <source>
        <dbReference type="ARBA" id="ARBA00022490"/>
    </source>
</evidence>
<dbReference type="Pfam" id="PF00156">
    <property type="entry name" value="Pribosyltran"/>
    <property type="match status" value="1"/>
</dbReference>
<evidence type="ECO:0000256" key="13">
    <source>
        <dbReference type="ARBA" id="ARBA00048811"/>
    </source>
</evidence>
<organism evidence="17">
    <name type="scientific">Hydrogenobacter sp</name>
    <dbReference type="NCBI Taxonomy" id="2152829"/>
    <lineage>
        <taxon>Bacteria</taxon>
        <taxon>Pseudomonadati</taxon>
        <taxon>Aquificota</taxon>
        <taxon>Aquificia</taxon>
        <taxon>Aquificales</taxon>
        <taxon>Aquificaceae</taxon>
        <taxon>Hydrogenobacter</taxon>
    </lineage>
</organism>
<evidence type="ECO:0000256" key="14">
    <source>
        <dbReference type="ARBA" id="ARBA00049402"/>
    </source>
</evidence>
<reference evidence="17" key="1">
    <citation type="journal article" date="2020" name="mSystems">
        <title>Genome- and Community-Level Interaction Insights into Carbon Utilization and Element Cycling Functions of Hydrothermarchaeota in Hydrothermal Sediment.</title>
        <authorList>
            <person name="Zhou Z."/>
            <person name="Liu Y."/>
            <person name="Xu W."/>
            <person name="Pan J."/>
            <person name="Luo Z.H."/>
            <person name="Li M."/>
        </authorList>
    </citation>
    <scope>NUCLEOTIDE SEQUENCE [LARGE SCALE GENOMIC DNA]</scope>
    <source>
        <strain evidence="17">SpSt-132</strain>
    </source>
</reference>
<keyword evidence="6 15" id="KW-0963">Cytoplasm</keyword>
<evidence type="ECO:0000256" key="8">
    <source>
        <dbReference type="ARBA" id="ARBA00022679"/>
    </source>
</evidence>
<keyword evidence="12 15" id="KW-0460">Magnesium</keyword>
<dbReference type="InterPro" id="IPR005904">
    <property type="entry name" value="Hxn_phspho_trans"/>
</dbReference>
<dbReference type="GO" id="GO:0006166">
    <property type="term" value="P:purine ribonucleoside salvage"/>
    <property type="evidence" value="ECO:0007669"/>
    <property type="project" value="UniProtKB-KW"/>
</dbReference>
<evidence type="ECO:0000313" key="17">
    <source>
        <dbReference type="EMBL" id="HEW45290.1"/>
    </source>
</evidence>
<dbReference type="NCBIfam" id="TIGR01203">
    <property type="entry name" value="HGPRTase"/>
    <property type="match status" value="1"/>
</dbReference>
<dbReference type="GO" id="GO:0006178">
    <property type="term" value="P:guanine salvage"/>
    <property type="evidence" value="ECO:0007669"/>
    <property type="project" value="TreeGrafter"/>
</dbReference>
<evidence type="ECO:0000256" key="12">
    <source>
        <dbReference type="ARBA" id="ARBA00022842"/>
    </source>
</evidence>
<comment type="catalytic activity">
    <reaction evidence="13">
        <text>GMP + diphosphate = guanine + 5-phospho-alpha-D-ribose 1-diphosphate</text>
        <dbReference type="Rhea" id="RHEA:25424"/>
        <dbReference type="ChEBI" id="CHEBI:16235"/>
        <dbReference type="ChEBI" id="CHEBI:33019"/>
        <dbReference type="ChEBI" id="CHEBI:58017"/>
        <dbReference type="ChEBI" id="CHEBI:58115"/>
        <dbReference type="EC" id="2.4.2.8"/>
    </reaction>
    <physiologicalReaction direction="right-to-left" evidence="13">
        <dbReference type="Rhea" id="RHEA:25426"/>
    </physiologicalReaction>
</comment>
<dbReference type="GO" id="GO:0032263">
    <property type="term" value="P:GMP salvage"/>
    <property type="evidence" value="ECO:0007669"/>
    <property type="project" value="TreeGrafter"/>
</dbReference>
<dbReference type="Gene3D" id="3.40.50.2020">
    <property type="match status" value="1"/>
</dbReference>
<comment type="catalytic activity">
    <reaction evidence="14">
        <text>IMP + diphosphate = hypoxanthine + 5-phospho-alpha-D-ribose 1-diphosphate</text>
        <dbReference type="Rhea" id="RHEA:17973"/>
        <dbReference type="ChEBI" id="CHEBI:17368"/>
        <dbReference type="ChEBI" id="CHEBI:33019"/>
        <dbReference type="ChEBI" id="CHEBI:58017"/>
        <dbReference type="ChEBI" id="CHEBI:58053"/>
        <dbReference type="EC" id="2.4.2.8"/>
    </reaction>
    <physiologicalReaction direction="right-to-left" evidence="14">
        <dbReference type="Rhea" id="RHEA:17975"/>
    </physiologicalReaction>
</comment>
<accession>A0A7C2ZDE2</accession>
<name>A0A7C2ZDE2_9AQUI</name>
<dbReference type="SUPFAM" id="SSF53271">
    <property type="entry name" value="PRTase-like"/>
    <property type="match status" value="1"/>
</dbReference>
<evidence type="ECO:0000256" key="15">
    <source>
        <dbReference type="RuleBase" id="RU364099"/>
    </source>
</evidence>
<dbReference type="GO" id="GO:0004422">
    <property type="term" value="F:hypoxanthine phosphoribosyltransferase activity"/>
    <property type="evidence" value="ECO:0007669"/>
    <property type="project" value="InterPro"/>
</dbReference>
<evidence type="ECO:0000256" key="7">
    <source>
        <dbReference type="ARBA" id="ARBA00022676"/>
    </source>
</evidence>
<dbReference type="GO" id="GO:0052657">
    <property type="term" value="F:guanine phosphoribosyltransferase activity"/>
    <property type="evidence" value="ECO:0007669"/>
    <property type="project" value="UniProtKB-ARBA"/>
</dbReference>
<dbReference type="GO" id="GO:0000166">
    <property type="term" value="F:nucleotide binding"/>
    <property type="evidence" value="ECO:0007669"/>
    <property type="project" value="UniProtKB-KW"/>
</dbReference>
<comment type="similarity">
    <text evidence="4 15">Belongs to the purine/pyrimidine phosphoribosyltransferase family.</text>
</comment>
<proteinExistence type="inferred from homology"/>
<evidence type="ECO:0000256" key="5">
    <source>
        <dbReference type="ARBA" id="ARBA00011895"/>
    </source>
</evidence>
<dbReference type="UniPathway" id="UPA00591">
    <property type="reaction ID" value="UER00648"/>
</dbReference>
<evidence type="ECO:0000256" key="2">
    <source>
        <dbReference type="ARBA" id="ARBA00004496"/>
    </source>
</evidence>
<keyword evidence="9 15" id="KW-0479">Metal-binding</keyword>
<dbReference type="GO" id="GO:0046100">
    <property type="term" value="P:hypoxanthine metabolic process"/>
    <property type="evidence" value="ECO:0007669"/>
    <property type="project" value="TreeGrafter"/>
</dbReference>
<dbReference type="PANTHER" id="PTHR43340">
    <property type="entry name" value="HYPOXANTHINE-GUANINE PHOSPHORIBOSYLTRANSFERASE"/>
    <property type="match status" value="1"/>
</dbReference>
<dbReference type="GO" id="GO:0032264">
    <property type="term" value="P:IMP salvage"/>
    <property type="evidence" value="ECO:0007669"/>
    <property type="project" value="UniProtKB-UniPathway"/>
</dbReference>
<protein>
    <recommendedName>
        <fullName evidence="5 15">Hypoxanthine phosphoribosyltransferase</fullName>
        <ecNumber evidence="5 15">2.4.2.8</ecNumber>
    </recommendedName>
</protein>
<evidence type="ECO:0000256" key="1">
    <source>
        <dbReference type="ARBA" id="ARBA00001946"/>
    </source>
</evidence>
<evidence type="ECO:0000256" key="4">
    <source>
        <dbReference type="ARBA" id="ARBA00008391"/>
    </source>
</evidence>
<sequence>MEIKGKPLELLIPEDKILQRVKELAKEIEDYFAGPFFVVSLLKGAFIFTADLVRSFSIPVQVDFIWVSSYGSSQESQGHVKVIKDLDRDIEGLKVLLVDDILDTGYTLEEVYRLLKLKGAKEVKTCVLLDKKERRKVPFEADFVGFEVPNLFLVGYGLDWDEEGRNLRGIYAVL</sequence>
<evidence type="ECO:0000256" key="3">
    <source>
        <dbReference type="ARBA" id="ARBA00004669"/>
    </source>
</evidence>
<keyword evidence="8 15" id="KW-0808">Transferase</keyword>
<dbReference type="EMBL" id="DSFP01000022">
    <property type="protein sequence ID" value="HEW45290.1"/>
    <property type="molecule type" value="Genomic_DNA"/>
</dbReference>
<comment type="cofactor">
    <cofactor evidence="1 15">
        <name>Mg(2+)</name>
        <dbReference type="ChEBI" id="CHEBI:18420"/>
    </cofactor>
</comment>
<dbReference type="AlphaFoldDB" id="A0A7C2ZDE2"/>
<comment type="pathway">
    <text evidence="3 15">Purine metabolism; IMP biosynthesis via salvage pathway; IMP from hypoxanthine: step 1/1.</text>
</comment>
<evidence type="ECO:0000256" key="10">
    <source>
        <dbReference type="ARBA" id="ARBA00022726"/>
    </source>
</evidence>
<dbReference type="InterPro" id="IPR000836">
    <property type="entry name" value="PRTase_dom"/>
</dbReference>
<evidence type="ECO:0000259" key="16">
    <source>
        <dbReference type="Pfam" id="PF00156"/>
    </source>
</evidence>
<keyword evidence="7 15" id="KW-0328">Glycosyltransferase</keyword>
<comment type="caution">
    <text evidence="17">The sequence shown here is derived from an EMBL/GenBank/DDBJ whole genome shotgun (WGS) entry which is preliminary data.</text>
</comment>
<dbReference type="GO" id="GO:0000287">
    <property type="term" value="F:magnesium ion binding"/>
    <property type="evidence" value="ECO:0007669"/>
    <property type="project" value="TreeGrafter"/>
</dbReference>